<dbReference type="OrthoDB" id="9786134at2"/>
<evidence type="ECO:0000259" key="1">
    <source>
        <dbReference type="PROSITE" id="PS51340"/>
    </source>
</evidence>
<evidence type="ECO:0000313" key="5">
    <source>
        <dbReference type="Proteomes" id="UP000181981"/>
    </source>
</evidence>
<gene>
    <name evidence="2" type="ORF">FH5T_01855</name>
    <name evidence="3" type="ORF">SAMN05444285_14310</name>
</gene>
<dbReference type="InterPro" id="IPR005302">
    <property type="entry name" value="MoCF_Sase_C"/>
</dbReference>
<keyword evidence="4" id="KW-1185">Reference proteome</keyword>
<evidence type="ECO:0000313" key="4">
    <source>
        <dbReference type="Proteomes" id="UP000023772"/>
    </source>
</evidence>
<dbReference type="GO" id="GO:0030170">
    <property type="term" value="F:pyridoxal phosphate binding"/>
    <property type="evidence" value="ECO:0007669"/>
    <property type="project" value="InterPro"/>
</dbReference>
<dbReference type="STRING" id="1168034.FH5T_01855"/>
<organism evidence="3 5">
    <name type="scientific">Draconibacterium orientale</name>
    <dbReference type="NCBI Taxonomy" id="1168034"/>
    <lineage>
        <taxon>Bacteria</taxon>
        <taxon>Pseudomonadati</taxon>
        <taxon>Bacteroidota</taxon>
        <taxon>Bacteroidia</taxon>
        <taxon>Marinilabiliales</taxon>
        <taxon>Prolixibacteraceae</taxon>
        <taxon>Draconibacterium</taxon>
    </lineage>
</organism>
<dbReference type="SUPFAM" id="SSF50800">
    <property type="entry name" value="PK beta-barrel domain-like"/>
    <property type="match status" value="1"/>
</dbReference>
<feature type="domain" description="MOSC" evidence="1">
    <location>
        <begin position="6"/>
        <end position="163"/>
    </location>
</feature>
<reference evidence="3 5" key="2">
    <citation type="submission" date="2016-10" db="EMBL/GenBank/DDBJ databases">
        <authorList>
            <person name="de Groot N.N."/>
        </authorList>
    </citation>
    <scope>NUCLEOTIDE SEQUENCE [LARGE SCALE GENOMIC DNA]</scope>
    <source>
        <strain evidence="3 5">DSM 25947</strain>
    </source>
</reference>
<dbReference type="Proteomes" id="UP000023772">
    <property type="component" value="Chromosome"/>
</dbReference>
<evidence type="ECO:0000313" key="3">
    <source>
        <dbReference type="EMBL" id="SEU09549.1"/>
    </source>
</evidence>
<dbReference type="EMBL" id="FOHT01000043">
    <property type="protein sequence ID" value="SEU09549.1"/>
    <property type="molecule type" value="Genomic_DNA"/>
</dbReference>
<dbReference type="PANTHER" id="PTHR30212">
    <property type="entry name" value="PROTEIN YIIM"/>
    <property type="match status" value="1"/>
</dbReference>
<dbReference type="Gene3D" id="2.40.33.20">
    <property type="entry name" value="PK beta-barrel domain-like"/>
    <property type="match status" value="1"/>
</dbReference>
<dbReference type="EMBL" id="CP007451">
    <property type="protein sequence ID" value="AHW58737.1"/>
    <property type="molecule type" value="Genomic_DNA"/>
</dbReference>
<dbReference type="HOGENOM" id="CLU_082566_1_0_10"/>
<dbReference type="PROSITE" id="PS51340">
    <property type="entry name" value="MOSC"/>
    <property type="match status" value="1"/>
</dbReference>
<name>X5DEE6_9BACT</name>
<dbReference type="eggNOG" id="COG2258">
    <property type="taxonomic scope" value="Bacteria"/>
</dbReference>
<dbReference type="KEGG" id="dori:FH5T_01855"/>
<dbReference type="RefSeq" id="WP_038554898.1">
    <property type="nucleotide sequence ID" value="NZ_FOHT01000043.1"/>
</dbReference>
<dbReference type="InterPro" id="IPR052353">
    <property type="entry name" value="Benzoxazolinone_Detox_Enz"/>
</dbReference>
<reference evidence="2 4" key="1">
    <citation type="submission" date="2014-03" db="EMBL/GenBank/DDBJ databases">
        <title>Complete genome sequence of a deeply braunched marine Bacteroidia bacterium Draconibacterium orientale type strain FH5T.</title>
        <authorList>
            <person name="Li X."/>
            <person name="Wang X."/>
            <person name="Xie Z."/>
            <person name="Du Z."/>
            <person name="Chen G."/>
        </authorList>
    </citation>
    <scope>NUCLEOTIDE SEQUENCE [LARGE SCALE GENOMIC DNA]</scope>
    <source>
        <strain evidence="2 4">FH5</strain>
    </source>
</reference>
<dbReference type="GO" id="GO:0030151">
    <property type="term" value="F:molybdenum ion binding"/>
    <property type="evidence" value="ECO:0007669"/>
    <property type="project" value="InterPro"/>
</dbReference>
<dbReference type="Proteomes" id="UP000181981">
    <property type="component" value="Unassembled WGS sequence"/>
</dbReference>
<evidence type="ECO:0000313" key="2">
    <source>
        <dbReference type="EMBL" id="AHW58737.1"/>
    </source>
</evidence>
<protein>
    <submittedName>
        <fullName evidence="3">MOSC domain-containing protein YiiM</fullName>
    </submittedName>
    <submittedName>
        <fullName evidence="2">Sulfurase</fullName>
    </submittedName>
</protein>
<dbReference type="InterPro" id="IPR011037">
    <property type="entry name" value="Pyrv_Knase-like_insert_dom_sf"/>
</dbReference>
<dbReference type="Pfam" id="PF03473">
    <property type="entry name" value="MOSC"/>
    <property type="match status" value="1"/>
</dbReference>
<dbReference type="AlphaFoldDB" id="X5DEE6"/>
<dbReference type="GO" id="GO:0003824">
    <property type="term" value="F:catalytic activity"/>
    <property type="evidence" value="ECO:0007669"/>
    <property type="project" value="InterPro"/>
</dbReference>
<dbReference type="PANTHER" id="PTHR30212:SF2">
    <property type="entry name" value="PROTEIN YIIM"/>
    <property type="match status" value="1"/>
</dbReference>
<accession>X5DEE6</accession>
<proteinExistence type="predicted"/>
<sequence>MKIISTNIAEARIINWKGKEVPTGLYKFGVDKGIFLGKEDVKHDNVMDRRYHGGVDKACYLYSADHYQYWQDLYPHLEMPWGMFGENLTVKGLHEKETNIGDTYKIGEAVVQVTQPRQPCFKLQFRFNNNNIVRQFIDSGLSGVYVRVLQKGHVNPGDNMQLIERKQSLSIHEVYTLLYAGEFDEKVKKAVNDPLIAESCKRDLIKRWGDYL</sequence>